<organism evidence="2 3">
    <name type="scientific">Anopheles melas</name>
    <dbReference type="NCBI Taxonomy" id="34690"/>
    <lineage>
        <taxon>Eukaryota</taxon>
        <taxon>Metazoa</taxon>
        <taxon>Ecdysozoa</taxon>
        <taxon>Arthropoda</taxon>
        <taxon>Hexapoda</taxon>
        <taxon>Insecta</taxon>
        <taxon>Pterygota</taxon>
        <taxon>Neoptera</taxon>
        <taxon>Endopterygota</taxon>
        <taxon>Diptera</taxon>
        <taxon>Nematocera</taxon>
        <taxon>Culicoidea</taxon>
        <taxon>Culicidae</taxon>
        <taxon>Anophelinae</taxon>
        <taxon>Anopheles</taxon>
    </lineage>
</organism>
<reference evidence="2" key="2">
    <citation type="submission" date="2020-05" db="UniProtKB">
        <authorList>
            <consortium name="EnsemblMetazoa"/>
        </authorList>
    </citation>
    <scope>IDENTIFICATION</scope>
    <source>
        <strain evidence="2">CM1001059</strain>
    </source>
</reference>
<proteinExistence type="predicted"/>
<sequence length="198" mass="21505">MCECYFFTADANGLTMAMWKTGFPVPVKLRQRVQALLEQLSLVVELWSACDDSVSHCLVRLGQRESITPLEAIDRSVQEFSRTLNALGCDLFADSLYDVLGRFLSAALRNDSVQNGVKKQVSEVRIVPKNSTPTEPTNTDTMRPTNVTKDRALGSNVRIEVSSDGESFSIGAGMRNPSNPPVGMAANAVPESNGAPPK</sequence>
<feature type="region of interest" description="Disordered" evidence="1">
    <location>
        <begin position="167"/>
        <end position="198"/>
    </location>
</feature>
<name>A0A182TIV8_9DIPT</name>
<protein>
    <submittedName>
        <fullName evidence="2">Uncharacterized protein</fullName>
    </submittedName>
</protein>
<dbReference type="EnsemblMetazoa" id="AMEC003103-RA">
    <property type="protein sequence ID" value="AMEC003103-PA"/>
    <property type="gene ID" value="AMEC003103"/>
</dbReference>
<dbReference type="VEuPathDB" id="VectorBase:AMEC003103"/>
<dbReference type="Proteomes" id="UP000075902">
    <property type="component" value="Unassembled WGS sequence"/>
</dbReference>
<keyword evidence="3" id="KW-1185">Reference proteome</keyword>
<reference evidence="3" key="1">
    <citation type="submission" date="2014-01" db="EMBL/GenBank/DDBJ databases">
        <title>The Genome Sequence of Anopheles melas CM1001059_A (V2).</title>
        <authorList>
            <consortium name="The Broad Institute Genomics Platform"/>
            <person name="Neafsey D.E."/>
            <person name="Besansky N."/>
            <person name="Howell P."/>
            <person name="Walton C."/>
            <person name="Young S.K."/>
            <person name="Zeng Q."/>
            <person name="Gargeya S."/>
            <person name="Fitzgerald M."/>
            <person name="Haas B."/>
            <person name="Abouelleil A."/>
            <person name="Allen A.W."/>
            <person name="Alvarado L."/>
            <person name="Arachchi H.M."/>
            <person name="Berlin A.M."/>
            <person name="Chapman S.B."/>
            <person name="Gainer-Dewar J."/>
            <person name="Goldberg J."/>
            <person name="Griggs A."/>
            <person name="Gujja S."/>
            <person name="Hansen M."/>
            <person name="Howarth C."/>
            <person name="Imamovic A."/>
            <person name="Ireland A."/>
            <person name="Larimer J."/>
            <person name="McCowan C."/>
            <person name="Murphy C."/>
            <person name="Pearson M."/>
            <person name="Poon T.W."/>
            <person name="Priest M."/>
            <person name="Roberts A."/>
            <person name="Saif S."/>
            <person name="Shea T."/>
            <person name="Sisk P."/>
            <person name="Sykes S."/>
            <person name="Wortman J."/>
            <person name="Nusbaum C."/>
            <person name="Birren B."/>
        </authorList>
    </citation>
    <scope>NUCLEOTIDE SEQUENCE [LARGE SCALE GENOMIC DNA]</scope>
    <source>
        <strain evidence="3">CM1001059</strain>
    </source>
</reference>
<evidence type="ECO:0000313" key="2">
    <source>
        <dbReference type="EnsemblMetazoa" id="AMEC003103-PA"/>
    </source>
</evidence>
<accession>A0A182TIV8</accession>
<evidence type="ECO:0000313" key="3">
    <source>
        <dbReference type="Proteomes" id="UP000075902"/>
    </source>
</evidence>
<evidence type="ECO:0000256" key="1">
    <source>
        <dbReference type="SAM" id="MobiDB-lite"/>
    </source>
</evidence>
<dbReference type="AlphaFoldDB" id="A0A182TIV8"/>